<name>A0ABX9KGP6_9FUSO</name>
<keyword evidence="2" id="KW-0001">2Fe-2S</keyword>
<sequence length="150" mass="17138">MDIYEEIEKIIENLEDKNNELEVLEFIQNSEGCISKDMIKFVAEKMDKFDFSIENTIKFYPHLKTEGKQIIEVKVCTHTACKNNGSGKILEEAKKLLGVEVDEITPDGKYRLMTQRCFGQCGKGPNVKIGSEIYNKMTPEILGNLLIEKN</sequence>
<dbReference type="RefSeq" id="WP_114642600.1">
    <property type="nucleotide sequence ID" value="NZ_JAACIO010000016.1"/>
</dbReference>
<evidence type="ECO:0000313" key="8">
    <source>
        <dbReference type="Proteomes" id="UP000263486"/>
    </source>
</evidence>
<evidence type="ECO:0000256" key="2">
    <source>
        <dbReference type="ARBA" id="ARBA00022714"/>
    </source>
</evidence>
<evidence type="ECO:0000256" key="3">
    <source>
        <dbReference type="ARBA" id="ARBA00022723"/>
    </source>
</evidence>
<accession>A0ABX9KGP6</accession>
<dbReference type="Pfam" id="PF01257">
    <property type="entry name" value="2Fe-2S_thioredx"/>
    <property type="match status" value="1"/>
</dbReference>
<dbReference type="InterPro" id="IPR042128">
    <property type="entry name" value="NuoE_dom"/>
</dbReference>
<keyword evidence="3" id="KW-0479">Metal-binding</keyword>
<evidence type="ECO:0000256" key="6">
    <source>
        <dbReference type="ARBA" id="ARBA00034078"/>
    </source>
</evidence>
<dbReference type="CDD" id="cd03064">
    <property type="entry name" value="TRX_Fd_NuoE"/>
    <property type="match status" value="1"/>
</dbReference>
<dbReference type="Proteomes" id="UP000263486">
    <property type="component" value="Unassembled WGS sequence"/>
</dbReference>
<dbReference type="InterPro" id="IPR002023">
    <property type="entry name" value="NuoE-like"/>
</dbReference>
<dbReference type="PANTHER" id="PTHR43342:SF2">
    <property type="entry name" value="POTENTIAL NAD-REDUCING HYDROGENASE SUBUNIT"/>
    <property type="match status" value="1"/>
</dbReference>
<comment type="cofactor">
    <cofactor evidence="6">
        <name>[2Fe-2S] cluster</name>
        <dbReference type="ChEBI" id="CHEBI:190135"/>
    </cofactor>
</comment>
<dbReference type="InterPro" id="IPR028431">
    <property type="entry name" value="NADP_DH_HndA-like"/>
</dbReference>
<gene>
    <name evidence="7" type="ORF">DYH56_09350</name>
</gene>
<evidence type="ECO:0008006" key="9">
    <source>
        <dbReference type="Google" id="ProtNLM"/>
    </source>
</evidence>
<dbReference type="InterPro" id="IPR036249">
    <property type="entry name" value="Thioredoxin-like_sf"/>
</dbReference>
<keyword evidence="5" id="KW-0411">Iron-sulfur</keyword>
<dbReference type="EMBL" id="QUAJ01000015">
    <property type="protein sequence ID" value="REI40861.1"/>
    <property type="molecule type" value="Genomic_DNA"/>
</dbReference>
<evidence type="ECO:0000313" key="7">
    <source>
        <dbReference type="EMBL" id="REI40861.1"/>
    </source>
</evidence>
<dbReference type="Gene3D" id="3.40.30.10">
    <property type="entry name" value="Glutaredoxin"/>
    <property type="match status" value="1"/>
</dbReference>
<organism evidence="7 8">
    <name type="scientific">Psychrilyobacter piezotolerans</name>
    <dbReference type="NCBI Taxonomy" id="2293438"/>
    <lineage>
        <taxon>Bacteria</taxon>
        <taxon>Fusobacteriati</taxon>
        <taxon>Fusobacteriota</taxon>
        <taxon>Fusobacteriia</taxon>
        <taxon>Fusobacteriales</taxon>
        <taxon>Fusobacteriaceae</taxon>
        <taxon>Psychrilyobacter</taxon>
    </lineage>
</organism>
<reference evidence="7 8" key="1">
    <citation type="submission" date="2018-08" db="EMBL/GenBank/DDBJ databases">
        <title>Draft genome sequence of Psychrilyobacter sp. strain SD5 isolated from Black Sea water.</title>
        <authorList>
            <person name="Yadav S."/>
            <person name="Villanueva L."/>
            <person name="Damste J.S.S."/>
        </authorList>
    </citation>
    <scope>NUCLEOTIDE SEQUENCE [LARGE SCALE GENOMIC DNA]</scope>
    <source>
        <strain evidence="7 8">SD5</strain>
    </source>
</reference>
<keyword evidence="8" id="KW-1185">Reference proteome</keyword>
<evidence type="ECO:0000256" key="1">
    <source>
        <dbReference type="ARBA" id="ARBA00010643"/>
    </source>
</evidence>
<dbReference type="InterPro" id="IPR041921">
    <property type="entry name" value="NuoE_N"/>
</dbReference>
<dbReference type="SUPFAM" id="SSF52833">
    <property type="entry name" value="Thioredoxin-like"/>
    <property type="match status" value="1"/>
</dbReference>
<evidence type="ECO:0000256" key="4">
    <source>
        <dbReference type="ARBA" id="ARBA00023004"/>
    </source>
</evidence>
<proteinExistence type="inferred from homology"/>
<keyword evidence="4" id="KW-0408">Iron</keyword>
<comment type="similarity">
    <text evidence="1">Belongs to the complex I 24 kDa subunit family.</text>
</comment>
<dbReference type="PIRSF" id="PIRSF000216">
    <property type="entry name" value="NADH_DH_24kDa"/>
    <property type="match status" value="1"/>
</dbReference>
<comment type="caution">
    <text evidence="7">The sequence shown here is derived from an EMBL/GenBank/DDBJ whole genome shotgun (WGS) entry which is preliminary data.</text>
</comment>
<dbReference type="PANTHER" id="PTHR43342">
    <property type="entry name" value="NADH-QUINONE OXIDOREDUCTASE, E SUBUNIT"/>
    <property type="match status" value="1"/>
</dbReference>
<dbReference type="Gene3D" id="1.10.10.1590">
    <property type="entry name" value="NADH-quinone oxidoreductase subunit E"/>
    <property type="match status" value="1"/>
</dbReference>
<evidence type="ECO:0000256" key="5">
    <source>
        <dbReference type="ARBA" id="ARBA00023014"/>
    </source>
</evidence>
<protein>
    <recommendedName>
        <fullName evidence="9">NAD(P)H-dependent oxidoreductase subunit E</fullName>
    </recommendedName>
</protein>